<dbReference type="OrthoDB" id="4369670at2759"/>
<name>A0A1V6T348_9EURO</name>
<keyword evidence="2" id="KW-1185">Reference proteome</keyword>
<accession>A0A1V6T348</accession>
<dbReference type="Proteomes" id="UP000191342">
    <property type="component" value="Unassembled WGS sequence"/>
</dbReference>
<protein>
    <submittedName>
        <fullName evidence="1">Uncharacterized protein</fullName>
    </submittedName>
</protein>
<sequence length="959" mass="108664">MPRRYYRKWPRSAPRYREEDDQAQVQASQIFCCLDCRRLVLPGHDCDPICKNCENHFTPATGCPDLCDTTPCCGCCGKKPAPPNIGEMPIAPSPILFSLDDLPVLTIVFPELKPIMVTLFNFIISDQTLPVEFARAPYRTVFKAIGGRDAFVDMVYDTILPEIKGLQGKIITPVVLENIRSKQSSVGMIWDAPHAGYLDFVTHIQNLDYWRPYVGQAGQPRYRLPQHNAAIRNGSEESLHYWIIKQGRGLRRANFIRLWSVPFPAKIDTMVKLVFENFLETIMCRAFQSLPSLTLEEIFGLCPQNHNQGHYSGMGLNIVSPLLQGRDLGPQIRHQYTKLAEQSPDPEIRSWPTFRAGRDRHTYQRGSLPTRREMSSDDYHKAICEAIQINPHHDQSLALELDDWAPLVGELLDLETWFQSTSTKLEEHDRTIETGLIRPVGTCHAAIGLILDLTPLHDYISNDTTVKLPWGLQESGFDPSNSLVWTYNLQNYVHIPHTFQVAPPIPADIGVLRAATQSLIRGSRLRVVIVCGDNSEEVAISDKAKPNRIKLTLCGLVYDAWIEIDQSKIVRFFIRAPQPLSNLWASHARQAFDLTNVFRFAANMTHTRLFSSFYESALCTSLIVRRWADERDHGLAKASPTDLEPTLKIWLAGKGFQSDEDLQRLTEAAGGSLRYGVLVLSHVLPRKKHDRPIQRIPPSKVRRHDVDPHDILANVRSLWEELCSQTKTSLVSLEQPCDLDESLGNVGENIIEEATDVFGILTEEVYVASSTVEDLERALDPKASDTPAPGFDNRLRWMLGQHYKARRVSENGFRITIRHLNISFRLQEEPEDKVYVRTELSPIGERHPRMWATASQEQDPGARLAFRISVKHANGNETSVVYPTSRSFQSCCGANSLVEELEGHSFVDICQRPRRYMYIDRRCRGMIQAHPVLNAFVGGAYTDDNGEVIQKIPGKRKRS</sequence>
<evidence type="ECO:0000313" key="1">
    <source>
        <dbReference type="EMBL" id="OQE20193.1"/>
    </source>
</evidence>
<dbReference type="AlphaFoldDB" id="A0A1V6T348"/>
<dbReference type="EMBL" id="MLQL01000017">
    <property type="protein sequence ID" value="OQE20193.1"/>
    <property type="molecule type" value="Genomic_DNA"/>
</dbReference>
<evidence type="ECO:0000313" key="2">
    <source>
        <dbReference type="Proteomes" id="UP000191342"/>
    </source>
</evidence>
<comment type="caution">
    <text evidence="1">The sequence shown here is derived from an EMBL/GenBank/DDBJ whole genome shotgun (WGS) entry which is preliminary data.</text>
</comment>
<organism evidence="1 2">
    <name type="scientific">Penicillium flavigenum</name>
    <dbReference type="NCBI Taxonomy" id="254877"/>
    <lineage>
        <taxon>Eukaryota</taxon>
        <taxon>Fungi</taxon>
        <taxon>Dikarya</taxon>
        <taxon>Ascomycota</taxon>
        <taxon>Pezizomycotina</taxon>
        <taxon>Eurotiomycetes</taxon>
        <taxon>Eurotiomycetidae</taxon>
        <taxon>Eurotiales</taxon>
        <taxon>Aspergillaceae</taxon>
        <taxon>Penicillium</taxon>
    </lineage>
</organism>
<dbReference type="STRING" id="254877.A0A1V6T348"/>
<gene>
    <name evidence="1" type="ORF">PENFLA_c017G05743</name>
</gene>
<proteinExistence type="predicted"/>
<reference evidence="2" key="1">
    <citation type="journal article" date="2017" name="Nat. Microbiol.">
        <title>Global analysis of biosynthetic gene clusters reveals vast potential of secondary metabolite production in Penicillium species.</title>
        <authorList>
            <person name="Nielsen J.C."/>
            <person name="Grijseels S."/>
            <person name="Prigent S."/>
            <person name="Ji B."/>
            <person name="Dainat J."/>
            <person name="Nielsen K.F."/>
            <person name="Frisvad J.C."/>
            <person name="Workman M."/>
            <person name="Nielsen J."/>
        </authorList>
    </citation>
    <scope>NUCLEOTIDE SEQUENCE [LARGE SCALE GENOMIC DNA]</scope>
    <source>
        <strain evidence="2">IBT 14082</strain>
    </source>
</reference>